<sequence length="551" mass="62081">MSWEETAAAFLAKLGDPKAAARVLDSSAEKDRTTERVSSKSFVDEKIKQLRSLASPLPSTSKEKTEVSLQSESDEKAQMRKMLGVLITMQQEAERNGSLDESVIDKLYREVGLKKSLQTTSDQLLAQICSEISQVSQPTSRPAIDLQSFGISAPPADPPQPPSIFGGGLQSQPLPPTSQPSTIQMLLSEVKRSLSGLKPPRPLSPLIKSPPFVITNRDDVFPEGETISCVFPGADSKELKCGSSANALQPEQNLSKKERAALRKKMLLEEAERLRKQAEEEDGDDDDDDWDCLAEVINRPVPIGIESTSEKYAQQIHESPRKQRDNGEKVKDYQVDEEKKTLDRERCRERRPDDKEVFTDRNTYEREKLNRKVFDKEKGAKLNGGKKTSTLRNEKKLDICQKMPLQRTILPDGSPSTEVSRKGDKISKSQKKKVEREREHSRMVGKPAHWPQPVPQPLLGLSLDPPPREPPIPSSAEVRQLSHNFRVANEPVYPIMGNNPVYPNQYLPVYPNQQQYHNPLYYQDQYVGQSPVHGYGDPTIQQQYFGQPPYY</sequence>
<keyword evidence="4" id="KW-1185">Reference proteome</keyword>
<feature type="coiled-coil region" evidence="1">
    <location>
        <begin position="257"/>
        <end position="284"/>
    </location>
</feature>
<feature type="region of interest" description="Disordered" evidence="2">
    <location>
        <begin position="147"/>
        <end position="180"/>
    </location>
</feature>
<evidence type="ECO:0000313" key="4">
    <source>
        <dbReference type="Proteomes" id="UP000270094"/>
    </source>
</evidence>
<evidence type="ECO:0000256" key="1">
    <source>
        <dbReference type="SAM" id="Coils"/>
    </source>
</evidence>
<proteinExistence type="predicted"/>
<feature type="region of interest" description="Disordered" evidence="2">
    <location>
        <begin position="303"/>
        <end position="352"/>
    </location>
</feature>
<name>A0A3P7HX86_STRVU</name>
<dbReference type="EMBL" id="UYYB01001081">
    <property type="protein sequence ID" value="VDM65631.1"/>
    <property type="molecule type" value="Genomic_DNA"/>
</dbReference>
<accession>A0A3P7HX86</accession>
<gene>
    <name evidence="3" type="ORF">SVUK_LOCUS629</name>
</gene>
<feature type="compositionally biased region" description="Basic and acidic residues" evidence="2">
    <location>
        <begin position="419"/>
        <end position="442"/>
    </location>
</feature>
<keyword evidence="1" id="KW-0175">Coiled coil</keyword>
<reference evidence="3 4" key="1">
    <citation type="submission" date="2018-11" db="EMBL/GenBank/DDBJ databases">
        <authorList>
            <consortium name="Pathogen Informatics"/>
        </authorList>
    </citation>
    <scope>NUCLEOTIDE SEQUENCE [LARGE SCALE GENOMIC DNA]</scope>
</reference>
<feature type="region of interest" description="Disordered" evidence="2">
    <location>
        <begin position="376"/>
        <end position="473"/>
    </location>
</feature>
<feature type="region of interest" description="Disordered" evidence="2">
    <location>
        <begin position="53"/>
        <end position="75"/>
    </location>
</feature>
<evidence type="ECO:0000313" key="3">
    <source>
        <dbReference type="EMBL" id="VDM65631.1"/>
    </source>
</evidence>
<organism evidence="3 4">
    <name type="scientific">Strongylus vulgaris</name>
    <name type="common">Blood worm</name>
    <dbReference type="NCBI Taxonomy" id="40348"/>
    <lineage>
        <taxon>Eukaryota</taxon>
        <taxon>Metazoa</taxon>
        <taxon>Ecdysozoa</taxon>
        <taxon>Nematoda</taxon>
        <taxon>Chromadorea</taxon>
        <taxon>Rhabditida</taxon>
        <taxon>Rhabditina</taxon>
        <taxon>Rhabditomorpha</taxon>
        <taxon>Strongyloidea</taxon>
        <taxon>Strongylidae</taxon>
        <taxon>Strongylus</taxon>
    </lineage>
</organism>
<dbReference type="OrthoDB" id="5877502at2759"/>
<evidence type="ECO:0000256" key="2">
    <source>
        <dbReference type="SAM" id="MobiDB-lite"/>
    </source>
</evidence>
<feature type="compositionally biased region" description="Pro residues" evidence="2">
    <location>
        <begin position="464"/>
        <end position="473"/>
    </location>
</feature>
<dbReference type="Proteomes" id="UP000270094">
    <property type="component" value="Unassembled WGS sequence"/>
</dbReference>
<feature type="compositionally biased region" description="Basic and acidic residues" evidence="2">
    <location>
        <begin position="318"/>
        <end position="352"/>
    </location>
</feature>
<dbReference type="AlphaFoldDB" id="A0A3P7HX86"/>
<protein>
    <submittedName>
        <fullName evidence="3">Uncharacterized protein</fullName>
    </submittedName>
</protein>